<sequence>MSWKLFFSLLLCSFVLPLSAQIKGTVTDTDNNPIGYANVALYSLPDSVLIAGTITNETGQFSLTNEINSDAIVKISFIGYQPQILPARPEQQVLLQPDTTLLDEVVVKGTLPQVRLRDDALVTSVQNSVLSKAGTANDVLKRLPAVTGDKGDFTVLGKGKAKIYINNRELRDESELDNLSSADIKEVEIVHNPGARYDASVKAVIRIYTVRKTGDGFGFDLRSTYLQTENTDLREQLNLNYRHKGWDIFGTLKYERYAYIQDSRIEQKTFADTLWTQNNKLDIDGIGNILTGIVGLNYEISPAHYVGMKYTHASFPGKNGMKSTTHSDVYADGAFYDRWLSIDDNRSANMPAHRMNLYYNGSVGKLTVDLNTDYFRRKQSSESVITETSEEFDNRTITSENNLDNRLFASRLVLSYPVLGGKVSFGNEYTNTRRDDEYMTDISMIPSSYTTIREQNGSFFAEYSRPVSVGRFTAGLRYENVRSDYFNNDVKIDEQSRNYSQWFPNFSFATSIKDAQLQLSYTAKTARPYYHQLRSNVLYVNRFTLESGNPFLRHEIIHDATLTGSWKFIQLMMSYKNEKDAIIVWTEQMEENPAVSLVTLRNLEKLPSLTAFLTVSPKFGIWSPQASAGFIKQWLTINSNSKPVNMSSPMPVASLNNSFTLPKGFILTLDTRFQGKGHNQNLYLSENQFIVNAGITKSFMNDQLSVVLKGHDLLNRQITGVTFYNEKMEIYQFNRWDTRELELTLRYKFNTGQNRYKGTGAGENEINRLR</sequence>
<evidence type="ECO:0000256" key="1">
    <source>
        <dbReference type="ARBA" id="ARBA00004442"/>
    </source>
</evidence>
<organism evidence="6 7">
    <name type="scientific">Proteiniphilum saccharofermentans</name>
    <dbReference type="NCBI Taxonomy" id="1642647"/>
    <lineage>
        <taxon>Bacteria</taxon>
        <taxon>Pseudomonadati</taxon>
        <taxon>Bacteroidota</taxon>
        <taxon>Bacteroidia</taxon>
        <taxon>Bacteroidales</taxon>
        <taxon>Dysgonomonadaceae</taxon>
        <taxon>Proteiniphilum</taxon>
    </lineage>
</organism>
<evidence type="ECO:0000259" key="5">
    <source>
        <dbReference type="Pfam" id="PF14905"/>
    </source>
</evidence>
<keyword evidence="3" id="KW-0998">Cell outer membrane</keyword>
<dbReference type="STRING" id="1642647.PSM36_1311"/>
<reference evidence="6 7" key="1">
    <citation type="submission" date="2016-08" db="EMBL/GenBank/DDBJ databases">
        <authorList>
            <person name="Seilhamer J.J."/>
        </authorList>
    </citation>
    <scope>NUCLEOTIDE SEQUENCE [LARGE SCALE GENOMIC DNA]</scope>
    <source>
        <strain evidence="6">M3/6</strain>
    </source>
</reference>
<keyword evidence="4" id="KW-0732">Signal</keyword>
<evidence type="ECO:0000313" key="6">
    <source>
        <dbReference type="EMBL" id="SCD20134.1"/>
    </source>
</evidence>
<dbReference type="RefSeq" id="WP_076929936.1">
    <property type="nucleotide sequence ID" value="NZ_LT605205.1"/>
</dbReference>
<keyword evidence="6" id="KW-0675">Receptor</keyword>
<dbReference type="Gene3D" id="2.40.170.20">
    <property type="entry name" value="TonB-dependent receptor, beta-barrel domain"/>
    <property type="match status" value="1"/>
</dbReference>
<dbReference type="SUPFAM" id="SSF56935">
    <property type="entry name" value="Porins"/>
    <property type="match status" value="1"/>
</dbReference>
<dbReference type="EMBL" id="LT605205">
    <property type="protein sequence ID" value="SCD20134.1"/>
    <property type="molecule type" value="Genomic_DNA"/>
</dbReference>
<gene>
    <name evidence="6" type="ORF">PSM36_1311</name>
</gene>
<feature type="domain" description="Outer membrane protein beta-barrel" evidence="5">
    <location>
        <begin position="365"/>
        <end position="747"/>
    </location>
</feature>
<dbReference type="SUPFAM" id="SSF49464">
    <property type="entry name" value="Carboxypeptidase regulatory domain-like"/>
    <property type="match status" value="1"/>
</dbReference>
<feature type="signal peptide" evidence="4">
    <location>
        <begin position="1"/>
        <end position="20"/>
    </location>
</feature>
<dbReference type="Proteomes" id="UP000187464">
    <property type="component" value="Chromosome I"/>
</dbReference>
<evidence type="ECO:0000313" key="7">
    <source>
        <dbReference type="Proteomes" id="UP000187464"/>
    </source>
</evidence>
<proteinExistence type="predicted"/>
<dbReference type="KEGG" id="psac:PSM36_1311"/>
<keyword evidence="7" id="KW-1185">Reference proteome</keyword>
<protein>
    <submittedName>
        <fullName evidence="6">TonB-dependent receptor plug domain-containing protein</fullName>
    </submittedName>
</protein>
<dbReference type="InterPro" id="IPR036942">
    <property type="entry name" value="Beta-barrel_TonB_sf"/>
</dbReference>
<dbReference type="Gene3D" id="2.60.40.1120">
    <property type="entry name" value="Carboxypeptidase-like, regulatory domain"/>
    <property type="match status" value="1"/>
</dbReference>
<evidence type="ECO:0000256" key="4">
    <source>
        <dbReference type="SAM" id="SignalP"/>
    </source>
</evidence>
<keyword evidence="2" id="KW-0472">Membrane</keyword>
<dbReference type="AlphaFoldDB" id="A0A1R3T9B1"/>
<evidence type="ECO:0000256" key="3">
    <source>
        <dbReference type="ARBA" id="ARBA00023237"/>
    </source>
</evidence>
<dbReference type="InterPro" id="IPR008969">
    <property type="entry name" value="CarboxyPept-like_regulatory"/>
</dbReference>
<comment type="subcellular location">
    <subcellularLocation>
        <location evidence="1">Cell outer membrane</location>
    </subcellularLocation>
</comment>
<dbReference type="Pfam" id="PF13715">
    <property type="entry name" value="CarbopepD_reg_2"/>
    <property type="match status" value="1"/>
</dbReference>
<feature type="chain" id="PRO_5012548739" evidence="4">
    <location>
        <begin position="21"/>
        <end position="770"/>
    </location>
</feature>
<dbReference type="GO" id="GO:0009279">
    <property type="term" value="C:cell outer membrane"/>
    <property type="evidence" value="ECO:0007669"/>
    <property type="project" value="UniProtKB-SubCell"/>
</dbReference>
<dbReference type="Pfam" id="PF14905">
    <property type="entry name" value="OMP_b-brl_3"/>
    <property type="match status" value="1"/>
</dbReference>
<dbReference type="InterPro" id="IPR041700">
    <property type="entry name" value="OMP_b-brl_3"/>
</dbReference>
<accession>A0A1R3T9B1</accession>
<name>A0A1R3T9B1_9BACT</name>
<evidence type="ECO:0000256" key="2">
    <source>
        <dbReference type="ARBA" id="ARBA00023136"/>
    </source>
</evidence>